<sequence length="44" mass="4966">MGLYPQEQIEAHLRTIKTVVDNWAGKMPNHEDFIAAHCQAAACR</sequence>
<proteinExistence type="predicted"/>
<protein>
    <submittedName>
        <fullName evidence="1">Uncharacterized protein</fullName>
    </submittedName>
</protein>
<keyword evidence="2" id="KW-1185">Reference proteome</keyword>
<gene>
    <name evidence="1" type="ORF">L1274_005923</name>
</gene>
<dbReference type="RefSeq" id="WP_255575868.1">
    <property type="nucleotide sequence ID" value="NZ_JAHTGR010000021.1"/>
</dbReference>
<dbReference type="EMBL" id="JALJZU010000015">
    <property type="protein sequence ID" value="MCP2012164.1"/>
    <property type="molecule type" value="Genomic_DNA"/>
</dbReference>
<name>A0ABT1GT34_9BURK</name>
<evidence type="ECO:0000313" key="1">
    <source>
        <dbReference type="EMBL" id="MCP2012164.1"/>
    </source>
</evidence>
<evidence type="ECO:0000313" key="2">
    <source>
        <dbReference type="Proteomes" id="UP001162889"/>
    </source>
</evidence>
<comment type="caution">
    <text evidence="1">The sequence shown here is derived from an EMBL/GenBank/DDBJ whole genome shotgun (WGS) entry which is preliminary data.</text>
</comment>
<reference evidence="1" key="1">
    <citation type="submission" date="2022-03" db="EMBL/GenBank/DDBJ databases">
        <title>Genome Encyclopedia of Bacteria and Archaea VI: Functional Genomics of Type Strains.</title>
        <authorList>
            <person name="Whitman W."/>
        </authorList>
    </citation>
    <scope>NUCLEOTIDE SEQUENCE</scope>
    <source>
        <strain evidence="1">HSC-15S17</strain>
    </source>
</reference>
<organism evidence="1 2">
    <name type="scientific">Duganella violaceipulchra</name>
    <dbReference type="NCBI Taxonomy" id="2849652"/>
    <lineage>
        <taxon>Bacteria</taxon>
        <taxon>Pseudomonadati</taxon>
        <taxon>Pseudomonadota</taxon>
        <taxon>Betaproteobacteria</taxon>
        <taxon>Burkholderiales</taxon>
        <taxon>Oxalobacteraceae</taxon>
        <taxon>Telluria group</taxon>
        <taxon>Duganella</taxon>
    </lineage>
</organism>
<accession>A0ABT1GT34</accession>
<dbReference type="Proteomes" id="UP001162889">
    <property type="component" value="Unassembled WGS sequence"/>
</dbReference>